<evidence type="ECO:0008006" key="4">
    <source>
        <dbReference type="Google" id="ProtNLM"/>
    </source>
</evidence>
<name>A0A150WXD9_ROSEK</name>
<sequence length="119" mass="14285">MRQILAEPSGTWRYILLGFLLVVCSIMLYKLIFNYKVLKIGYDQIHVYYPFRFFKSVQEISELGAWQETIIHTNKTEYKQLKLVFINKGYVKISNQENSDYDKVYKYIKKKAPKKEVKE</sequence>
<keyword evidence="1" id="KW-0812">Transmembrane</keyword>
<protein>
    <recommendedName>
        <fullName evidence="4">DUF304 domain-containing protein</fullName>
    </recommendedName>
</protein>
<feature type="transmembrane region" description="Helical" evidence="1">
    <location>
        <begin position="12"/>
        <end position="32"/>
    </location>
</feature>
<evidence type="ECO:0000313" key="2">
    <source>
        <dbReference type="EMBL" id="KYG71175.1"/>
    </source>
</evidence>
<dbReference type="Proteomes" id="UP000075583">
    <property type="component" value="Unassembled WGS sequence"/>
</dbReference>
<dbReference type="AlphaFoldDB" id="A0A150WXD9"/>
<reference evidence="2" key="1">
    <citation type="submission" date="2016-01" db="EMBL/GenBank/DDBJ databases">
        <title>Genome sequencing of Roseivirga ehrenbergii KMM 6017.</title>
        <authorList>
            <person name="Selvaratnam C."/>
            <person name="Thevarajoo S."/>
            <person name="Goh K.M."/>
            <person name="Ee R."/>
            <person name="Chan K.-G."/>
            <person name="Chong C.S."/>
        </authorList>
    </citation>
    <scope>NUCLEOTIDE SEQUENCE [LARGE SCALE GENOMIC DNA]</scope>
    <source>
        <strain evidence="2">KMM 6017</strain>
    </source>
</reference>
<keyword evidence="1" id="KW-0472">Membrane</keyword>
<keyword evidence="1" id="KW-1133">Transmembrane helix</keyword>
<accession>A0A150WXD9</accession>
<keyword evidence="3" id="KW-1185">Reference proteome</keyword>
<gene>
    <name evidence="2" type="ORF">MB14_12100</name>
</gene>
<evidence type="ECO:0000313" key="3">
    <source>
        <dbReference type="Proteomes" id="UP000075583"/>
    </source>
</evidence>
<dbReference type="STRING" id="279360.MB14_12100"/>
<evidence type="ECO:0000256" key="1">
    <source>
        <dbReference type="SAM" id="Phobius"/>
    </source>
</evidence>
<comment type="caution">
    <text evidence="2">The sequence shown here is derived from an EMBL/GenBank/DDBJ whole genome shotgun (WGS) entry which is preliminary data.</text>
</comment>
<dbReference type="OrthoDB" id="981130at2"/>
<proteinExistence type="predicted"/>
<dbReference type="EMBL" id="LQZQ01000052">
    <property type="protein sequence ID" value="KYG71175.1"/>
    <property type="molecule type" value="Genomic_DNA"/>
</dbReference>
<organism evidence="2 3">
    <name type="scientific">Roseivirga ehrenbergii (strain DSM 102268 / JCM 13514 / KCTC 12282 / NCIMB 14502 / KMM 6017)</name>
    <dbReference type="NCBI Taxonomy" id="279360"/>
    <lineage>
        <taxon>Bacteria</taxon>
        <taxon>Pseudomonadati</taxon>
        <taxon>Bacteroidota</taxon>
        <taxon>Cytophagia</taxon>
        <taxon>Cytophagales</taxon>
        <taxon>Roseivirgaceae</taxon>
        <taxon>Roseivirga</taxon>
    </lineage>
</organism>